<accession>A0AA87YAG2</accession>
<name>A0AA87YAG2_9BURK</name>
<dbReference type="AlphaFoldDB" id="A0AA87YAG2"/>
<reference evidence="2" key="2">
    <citation type="submission" date="2022-12" db="EMBL/GenBank/DDBJ databases">
        <authorList>
            <person name="Sun Q."/>
            <person name="Kim S."/>
        </authorList>
    </citation>
    <scope>NUCLEOTIDE SEQUENCE</scope>
    <source>
        <strain evidence="2">KCTC 12344</strain>
    </source>
</reference>
<evidence type="ECO:0000313" key="3">
    <source>
        <dbReference type="Proteomes" id="UP000619512"/>
    </source>
</evidence>
<gene>
    <name evidence="2" type="ORF">GCM10007388_44220</name>
</gene>
<protein>
    <submittedName>
        <fullName evidence="2">Uncharacterized protein</fullName>
    </submittedName>
</protein>
<comment type="caution">
    <text evidence="2">The sequence shown here is derived from an EMBL/GenBank/DDBJ whole genome shotgun (WGS) entry which is preliminary data.</text>
</comment>
<dbReference type="EMBL" id="BMWW01000009">
    <property type="protein sequence ID" value="GGZ05638.1"/>
    <property type="molecule type" value="Genomic_DNA"/>
</dbReference>
<proteinExistence type="predicted"/>
<evidence type="ECO:0000313" key="2">
    <source>
        <dbReference type="EMBL" id="GGZ05638.1"/>
    </source>
</evidence>
<organism evidence="2 3">
    <name type="scientific">Pseudoduganella plicata</name>
    <dbReference type="NCBI Taxonomy" id="321984"/>
    <lineage>
        <taxon>Bacteria</taxon>
        <taxon>Pseudomonadati</taxon>
        <taxon>Pseudomonadota</taxon>
        <taxon>Betaproteobacteria</taxon>
        <taxon>Burkholderiales</taxon>
        <taxon>Oxalobacteraceae</taxon>
        <taxon>Telluria group</taxon>
        <taxon>Pseudoduganella</taxon>
    </lineage>
</organism>
<evidence type="ECO:0000256" key="1">
    <source>
        <dbReference type="SAM" id="MobiDB-lite"/>
    </source>
</evidence>
<sequence>MSPGQRGGDIALACLLQTGWLPSARGSGWRQRQGAKRETGAQYAAASGT</sequence>
<reference evidence="2" key="1">
    <citation type="journal article" date="2014" name="Int. J. Syst. Evol. Microbiol.">
        <title>Complete genome sequence of Corynebacterium casei LMG S-19264T (=DSM 44701T), isolated from a smear-ripened cheese.</title>
        <authorList>
            <consortium name="US DOE Joint Genome Institute (JGI-PGF)"/>
            <person name="Walter F."/>
            <person name="Albersmeier A."/>
            <person name="Kalinowski J."/>
            <person name="Ruckert C."/>
        </authorList>
    </citation>
    <scope>NUCLEOTIDE SEQUENCE</scope>
    <source>
        <strain evidence="2">KCTC 12344</strain>
    </source>
</reference>
<feature type="region of interest" description="Disordered" evidence="1">
    <location>
        <begin position="24"/>
        <end position="49"/>
    </location>
</feature>
<dbReference type="Proteomes" id="UP000619512">
    <property type="component" value="Unassembled WGS sequence"/>
</dbReference>